<feature type="compositionally biased region" description="Gly residues" evidence="1">
    <location>
        <begin position="8"/>
        <end position="18"/>
    </location>
</feature>
<reference evidence="3 4" key="1">
    <citation type="submission" date="2019-12" db="EMBL/GenBank/DDBJ databases">
        <title>Genomic-based taxomic classification of the family Erythrobacteraceae.</title>
        <authorList>
            <person name="Xu L."/>
        </authorList>
    </citation>
    <scope>NUCLEOTIDE SEQUENCE [LARGE SCALE GENOMIC DNA]</scope>
    <source>
        <strain evidence="3 4">MCCC 1A09965</strain>
    </source>
</reference>
<name>A0A844YIJ1_9SPHN</name>
<evidence type="ECO:0000313" key="3">
    <source>
        <dbReference type="EMBL" id="MXO63951.1"/>
    </source>
</evidence>
<dbReference type="Proteomes" id="UP000445582">
    <property type="component" value="Unassembled WGS sequence"/>
</dbReference>
<dbReference type="EMBL" id="WTYN01000004">
    <property type="protein sequence ID" value="MXO63951.1"/>
    <property type="molecule type" value="Genomic_DNA"/>
</dbReference>
<evidence type="ECO:0000256" key="1">
    <source>
        <dbReference type="SAM" id="MobiDB-lite"/>
    </source>
</evidence>
<dbReference type="RefSeq" id="WP_160677170.1">
    <property type="nucleotide sequence ID" value="NZ_WTYN01000004.1"/>
</dbReference>
<feature type="compositionally biased region" description="Basic and acidic residues" evidence="1">
    <location>
        <begin position="148"/>
        <end position="163"/>
    </location>
</feature>
<feature type="region of interest" description="Disordered" evidence="1">
    <location>
        <begin position="1"/>
        <end position="49"/>
    </location>
</feature>
<feature type="region of interest" description="Disordered" evidence="1">
    <location>
        <begin position="128"/>
        <end position="163"/>
    </location>
</feature>
<dbReference type="Pfam" id="PF18932">
    <property type="entry name" value="DUF5681"/>
    <property type="match status" value="1"/>
</dbReference>
<gene>
    <name evidence="3" type="ORF">GRI48_13150</name>
</gene>
<evidence type="ECO:0000313" key="4">
    <source>
        <dbReference type="Proteomes" id="UP000445582"/>
    </source>
</evidence>
<dbReference type="OrthoDB" id="2086138at2"/>
<accession>A0A844YIJ1</accession>
<proteinExistence type="predicted"/>
<evidence type="ECO:0000259" key="2">
    <source>
        <dbReference type="Pfam" id="PF18932"/>
    </source>
</evidence>
<sequence>MANTGKNSGSGGPGGGDYEVGYGKPPKHSRWAKGQSGNPKGRKKGSRGLKQDLDQALKERITINVNGKHRKDTTQAHAMLTLALRAASGDMRANRQLTDLVLAIFGPGDRGAGEEKLSPLDKQLLDRWLERQGSGGPDISSETSSEDTAPKQLEDLDDSGGDK</sequence>
<dbReference type="AlphaFoldDB" id="A0A844YIJ1"/>
<dbReference type="InterPro" id="IPR043736">
    <property type="entry name" value="DUF5681"/>
</dbReference>
<comment type="caution">
    <text evidence="3">The sequence shown here is derived from an EMBL/GenBank/DDBJ whole genome shotgun (WGS) entry which is preliminary data.</text>
</comment>
<keyword evidence="4" id="KW-1185">Reference proteome</keyword>
<protein>
    <recommendedName>
        <fullName evidence="2">DUF5681 domain-containing protein</fullName>
    </recommendedName>
</protein>
<organism evidence="3 4">
    <name type="scientific">Qipengyuania oceanensis</name>
    <dbReference type="NCBI Taxonomy" id="1463597"/>
    <lineage>
        <taxon>Bacteria</taxon>
        <taxon>Pseudomonadati</taxon>
        <taxon>Pseudomonadota</taxon>
        <taxon>Alphaproteobacteria</taxon>
        <taxon>Sphingomonadales</taxon>
        <taxon>Erythrobacteraceae</taxon>
        <taxon>Qipengyuania</taxon>
    </lineage>
</organism>
<feature type="domain" description="DUF5681" evidence="2">
    <location>
        <begin position="27"/>
        <end position="101"/>
    </location>
</feature>